<dbReference type="AlphaFoldDB" id="A0A120KMW5"/>
<proteinExistence type="predicted"/>
<name>A0A120KMW5_9BACT</name>
<protein>
    <submittedName>
        <fullName evidence="1">Uncharacterized protein</fullName>
    </submittedName>
</protein>
<organism evidence="1 2">
    <name type="scientific">Desulfomicrobium orale DSM 12838</name>
    <dbReference type="NCBI Taxonomy" id="888061"/>
    <lineage>
        <taxon>Bacteria</taxon>
        <taxon>Pseudomonadati</taxon>
        <taxon>Thermodesulfobacteriota</taxon>
        <taxon>Desulfovibrionia</taxon>
        <taxon>Desulfovibrionales</taxon>
        <taxon>Desulfomicrobiaceae</taxon>
        <taxon>Desulfomicrobium</taxon>
    </lineage>
</organism>
<reference evidence="2" key="1">
    <citation type="submission" date="2016-02" db="EMBL/GenBank/DDBJ databases">
        <authorList>
            <person name="Holder M.E."/>
            <person name="Ajami N.J."/>
            <person name="Petrosino J.F."/>
        </authorList>
    </citation>
    <scope>NUCLEOTIDE SEQUENCE [LARGE SCALE GENOMIC DNA]</scope>
    <source>
        <strain evidence="2">DSM 12838</strain>
    </source>
</reference>
<gene>
    <name evidence="1" type="ORF">AXF15_03610</name>
</gene>
<sequence>MSDGSRHDFSCGTGAGNSEELDCRGFCRDCGREHLLPAAPALPAAGLLMRELVRHRNVGLGQGREPRLDLGCLDGPAGGQMFGVLVYRDRCGNRGVLKAFSGQYNGIWNVPGWVPPIVDPEEFASVVRDDEARIKELTRGMKSLSAGDPARAELSARRKSLSRGLMARIFTLYRPANFRGQRRALEEIFIGRGMPTGTGECCAPKLLHHAACLGLCPLGLAEFYLGRGNRSGTRQSGCFYAPCVGKCRPILGFLLCGLDETACLRPEEPVTS</sequence>
<dbReference type="OrthoDB" id="128480at2"/>
<dbReference type="Proteomes" id="UP000063964">
    <property type="component" value="Chromosome"/>
</dbReference>
<dbReference type="RefSeq" id="WP_066603436.1">
    <property type="nucleotide sequence ID" value="NZ_CP014230.1"/>
</dbReference>
<dbReference type="STRING" id="888061.AXF15_03610"/>
<accession>A0A120KMW5</accession>
<evidence type="ECO:0000313" key="2">
    <source>
        <dbReference type="Proteomes" id="UP000063964"/>
    </source>
</evidence>
<evidence type="ECO:0000313" key="1">
    <source>
        <dbReference type="EMBL" id="AMD92284.1"/>
    </source>
</evidence>
<dbReference type="KEGG" id="doa:AXF15_03610"/>
<keyword evidence="2" id="KW-1185">Reference proteome</keyword>
<dbReference type="EMBL" id="CP014230">
    <property type="protein sequence ID" value="AMD92284.1"/>
    <property type="molecule type" value="Genomic_DNA"/>
</dbReference>